<accession>A0ABV1KY51</accession>
<dbReference type="PROSITE" id="PS51257">
    <property type="entry name" value="PROKAR_LIPOPROTEIN"/>
    <property type="match status" value="1"/>
</dbReference>
<feature type="region of interest" description="Disordered" evidence="6">
    <location>
        <begin position="32"/>
        <end position="54"/>
    </location>
</feature>
<sequence length="493" mass="55284">MKVSMNKALSIIVSVVMLLTIVIGCSNNNEAGEKTTAPSNNAASSAPASEETNVYPDNGLSAKVEVKLKLGFWENGYGREWIDNAISKFTEKYPNVKFDVTYSPKIMDLISTKIAAKNDDDMFDIISPAFNSKAEKVQVIQAGLFEEVTDLWDRVLPDSNGRTFRELVPKGTFEFAEQYNGKFYEIPMGGSTVGLFYDKALFEKNGWNENPKTWEEFLQLMADIKSKGIIPITYPGVYPSYLSFAFGIKQFEIAEKNGNLEEFTKRFRKSELPIYTSVENKEIWTRIYEMGKLGYFPPGVAALNHTQSQMQLLQHKAALGATGDWVQNEMKDSIPDGFKWGYMAIPFSSTPGDTIWIENYIGAGGIMIWKNKSDLIKNWAKEFIVFLLSNDIQAYNNKSAGIYPIRKDFLDNPDNIKEMQDAPKAIMEFSKNNNIQLGLTSKEVIIEGPIAAQADKLATEMINDAASGKKDPLPVLEEAEKLIERAVKETAKK</sequence>
<keyword evidence="1" id="KW-1003">Cell membrane</keyword>
<keyword evidence="3" id="KW-0472">Membrane</keyword>
<evidence type="ECO:0000256" key="5">
    <source>
        <dbReference type="ARBA" id="ARBA00023288"/>
    </source>
</evidence>
<evidence type="ECO:0000256" key="3">
    <source>
        <dbReference type="ARBA" id="ARBA00023136"/>
    </source>
</evidence>
<dbReference type="RefSeq" id="WP_232186806.1">
    <property type="nucleotide sequence ID" value="NZ_JAIOAP010000010.1"/>
</dbReference>
<evidence type="ECO:0000256" key="2">
    <source>
        <dbReference type="ARBA" id="ARBA00022729"/>
    </source>
</evidence>
<evidence type="ECO:0000313" key="7">
    <source>
        <dbReference type="EMBL" id="MEQ4484598.1"/>
    </source>
</evidence>
<keyword evidence="8" id="KW-1185">Reference proteome</keyword>
<gene>
    <name evidence="7" type="ORF">QJS35_19545</name>
</gene>
<protein>
    <submittedName>
        <fullName evidence="7">Extracellular solute-binding protein</fullName>
    </submittedName>
</protein>
<evidence type="ECO:0000256" key="6">
    <source>
        <dbReference type="SAM" id="MobiDB-lite"/>
    </source>
</evidence>
<evidence type="ECO:0000256" key="1">
    <source>
        <dbReference type="ARBA" id="ARBA00022475"/>
    </source>
</evidence>
<reference evidence="7 8" key="1">
    <citation type="journal article" date="2023" name="Genome Announc.">
        <title>Pan-Genome Analyses of the Genus Cohnella and Proposal of the Novel Species Cohnella silvisoli sp. nov., Isolated from Forest Soil.</title>
        <authorList>
            <person name="Wang C."/>
            <person name="Mao L."/>
            <person name="Bao G."/>
            <person name="Zhu H."/>
        </authorList>
    </citation>
    <scope>NUCLEOTIDE SEQUENCE [LARGE SCALE GENOMIC DNA]</scope>
    <source>
        <strain evidence="7 8">NL03-T5-1</strain>
    </source>
</reference>
<dbReference type="Gene3D" id="3.40.190.10">
    <property type="entry name" value="Periplasmic binding protein-like II"/>
    <property type="match status" value="1"/>
</dbReference>
<dbReference type="PANTHER" id="PTHR43649">
    <property type="entry name" value="ARABINOSE-BINDING PROTEIN-RELATED"/>
    <property type="match status" value="1"/>
</dbReference>
<dbReference type="EMBL" id="JASKHM010000011">
    <property type="protein sequence ID" value="MEQ4484598.1"/>
    <property type="molecule type" value="Genomic_DNA"/>
</dbReference>
<evidence type="ECO:0000256" key="4">
    <source>
        <dbReference type="ARBA" id="ARBA00023139"/>
    </source>
</evidence>
<keyword evidence="5" id="KW-0449">Lipoprotein</keyword>
<dbReference type="InterPro" id="IPR050490">
    <property type="entry name" value="Bact_solute-bd_prot1"/>
</dbReference>
<organism evidence="7 8">
    <name type="scientific">Cohnella silvisoli</name>
    <dbReference type="NCBI Taxonomy" id="2873699"/>
    <lineage>
        <taxon>Bacteria</taxon>
        <taxon>Bacillati</taxon>
        <taxon>Bacillota</taxon>
        <taxon>Bacilli</taxon>
        <taxon>Bacillales</taxon>
        <taxon>Paenibacillaceae</taxon>
        <taxon>Cohnella</taxon>
    </lineage>
</organism>
<dbReference type="PANTHER" id="PTHR43649:SF33">
    <property type="entry name" value="POLYGALACTURONAN_RHAMNOGALACTURONAN-BINDING PROTEIN YTCQ"/>
    <property type="match status" value="1"/>
</dbReference>
<dbReference type="Pfam" id="PF13416">
    <property type="entry name" value="SBP_bac_8"/>
    <property type="match status" value="1"/>
</dbReference>
<feature type="compositionally biased region" description="Low complexity" evidence="6">
    <location>
        <begin position="37"/>
        <end position="49"/>
    </location>
</feature>
<dbReference type="Proteomes" id="UP001493487">
    <property type="component" value="Unassembled WGS sequence"/>
</dbReference>
<proteinExistence type="predicted"/>
<name>A0ABV1KY51_9BACL</name>
<dbReference type="SUPFAM" id="SSF53850">
    <property type="entry name" value="Periplasmic binding protein-like II"/>
    <property type="match status" value="1"/>
</dbReference>
<keyword evidence="2" id="KW-0732">Signal</keyword>
<evidence type="ECO:0000313" key="8">
    <source>
        <dbReference type="Proteomes" id="UP001493487"/>
    </source>
</evidence>
<dbReference type="InterPro" id="IPR006059">
    <property type="entry name" value="SBP"/>
</dbReference>
<comment type="caution">
    <text evidence="7">The sequence shown here is derived from an EMBL/GenBank/DDBJ whole genome shotgun (WGS) entry which is preliminary data.</text>
</comment>
<keyword evidence="4" id="KW-0564">Palmitate</keyword>